<feature type="region of interest" description="Disordered" evidence="3">
    <location>
        <begin position="324"/>
        <end position="350"/>
    </location>
</feature>
<protein>
    <recommendedName>
        <fullName evidence="4">Phospholipid/glycerol acyltransferase domain-containing protein</fullName>
    </recommendedName>
</protein>
<sequence length="373" mass="41480">MRQPAQRRGHRLRLGDRPVRGRADGQPGERRRRPGHGLAGHPARALRRGVLDRPTPGRRRDRAPGRGRPRPGRHALRLADDARPALDGQPRRRRRPRPRRPGVALGRSPVDRPGRSSALHVSEACYRAANALGRLVLRILGIRVDVTGVEHLPTSGPVLLAVTHSSYPDFVFVEKAAITRGRYVRFMTRHDIWRRRVLAWAMDAMGHVPVDREAPAAAYLTARRLLREGEAVGVFPEAGVSHSFTVRALMRGTASLARETGAPVVPVALWGGQRIFTVGRVDLRRGRRVDVSFGEPMRIAPGEDLTEWTRDLGARLTRLLEEIQDRPHHRPRPEERAPWHPAHLGGAAPTRLEAAELDSVPRSAVPPTWGPTA</sequence>
<dbReference type="GO" id="GO:0006654">
    <property type="term" value="P:phosphatidic acid biosynthetic process"/>
    <property type="evidence" value="ECO:0007669"/>
    <property type="project" value="TreeGrafter"/>
</dbReference>
<reference evidence="5 6" key="1">
    <citation type="submission" date="2018-03" db="EMBL/GenBank/DDBJ databases">
        <authorList>
            <person name="Keele B.F."/>
        </authorList>
    </citation>
    <scope>NUCLEOTIDE SEQUENCE [LARGE SCALE GENOMIC DNA]</scope>
    <source>
        <strain evidence="5 6">IB-3</strain>
    </source>
</reference>
<evidence type="ECO:0000256" key="2">
    <source>
        <dbReference type="ARBA" id="ARBA00023315"/>
    </source>
</evidence>
<comment type="caution">
    <text evidence="5">The sequence shown here is derived from an EMBL/GenBank/DDBJ whole genome shotgun (WGS) entry which is preliminary data.</text>
</comment>
<evidence type="ECO:0000256" key="3">
    <source>
        <dbReference type="SAM" id="MobiDB-lite"/>
    </source>
</evidence>
<keyword evidence="6" id="KW-1185">Reference proteome</keyword>
<keyword evidence="2" id="KW-0012">Acyltransferase</keyword>
<dbReference type="CDD" id="cd07989">
    <property type="entry name" value="LPLAT_AGPAT-like"/>
    <property type="match status" value="1"/>
</dbReference>
<gene>
    <name evidence="5" type="ORF">C7S10_02060</name>
</gene>
<dbReference type="Pfam" id="PF01553">
    <property type="entry name" value="Acyltransferase"/>
    <property type="match status" value="1"/>
</dbReference>
<feature type="compositionally biased region" description="Basic and acidic residues" evidence="3">
    <location>
        <begin position="324"/>
        <end position="338"/>
    </location>
</feature>
<keyword evidence="1" id="KW-0808">Transferase</keyword>
<dbReference type="PANTHER" id="PTHR10434">
    <property type="entry name" value="1-ACYL-SN-GLYCEROL-3-PHOSPHATE ACYLTRANSFERASE"/>
    <property type="match status" value="1"/>
</dbReference>
<proteinExistence type="predicted"/>
<dbReference type="OrthoDB" id="3210041at2"/>
<dbReference type="SUPFAM" id="SSF69593">
    <property type="entry name" value="Glycerol-3-phosphate (1)-acyltransferase"/>
    <property type="match status" value="1"/>
</dbReference>
<evidence type="ECO:0000256" key="1">
    <source>
        <dbReference type="ARBA" id="ARBA00022679"/>
    </source>
</evidence>
<dbReference type="GO" id="GO:0003841">
    <property type="term" value="F:1-acylglycerol-3-phosphate O-acyltransferase activity"/>
    <property type="evidence" value="ECO:0007669"/>
    <property type="project" value="TreeGrafter"/>
</dbReference>
<feature type="region of interest" description="Disordered" evidence="3">
    <location>
        <begin position="1"/>
        <end position="117"/>
    </location>
</feature>
<dbReference type="InterPro" id="IPR002123">
    <property type="entry name" value="Plipid/glycerol_acylTrfase"/>
</dbReference>
<feature type="compositionally biased region" description="Basic residues" evidence="3">
    <location>
        <begin position="91"/>
        <end position="100"/>
    </location>
</feature>
<feature type="domain" description="Phospholipid/glycerol acyltransferase" evidence="4">
    <location>
        <begin position="158"/>
        <end position="272"/>
    </location>
</feature>
<evidence type="ECO:0000313" key="5">
    <source>
        <dbReference type="EMBL" id="PUA82545.1"/>
    </source>
</evidence>
<dbReference type="EMBL" id="PYXZ01000001">
    <property type="protein sequence ID" value="PUA82545.1"/>
    <property type="molecule type" value="Genomic_DNA"/>
</dbReference>
<evidence type="ECO:0000259" key="4">
    <source>
        <dbReference type="SMART" id="SM00563"/>
    </source>
</evidence>
<dbReference type="Proteomes" id="UP000244867">
    <property type="component" value="Unassembled WGS sequence"/>
</dbReference>
<feature type="compositionally biased region" description="Basic residues" evidence="3">
    <location>
        <begin position="1"/>
        <end position="12"/>
    </location>
</feature>
<dbReference type="AlphaFoldDB" id="A0A2R7Z1P5"/>
<feature type="compositionally biased region" description="Basic and acidic residues" evidence="3">
    <location>
        <begin position="13"/>
        <end position="29"/>
    </location>
</feature>
<dbReference type="PANTHER" id="PTHR10434:SF55">
    <property type="entry name" value="POSSIBLE ACYLTRANSFERASE"/>
    <property type="match status" value="1"/>
</dbReference>
<dbReference type="GO" id="GO:0005886">
    <property type="term" value="C:plasma membrane"/>
    <property type="evidence" value="ECO:0007669"/>
    <property type="project" value="TreeGrafter"/>
</dbReference>
<name>A0A2R7Z1P5_9ACTN</name>
<dbReference type="SMART" id="SM00563">
    <property type="entry name" value="PlsC"/>
    <property type="match status" value="1"/>
</dbReference>
<feature type="compositionally biased region" description="Basic residues" evidence="3">
    <location>
        <begin position="56"/>
        <end position="76"/>
    </location>
</feature>
<organism evidence="5 6">
    <name type="scientific">Nocardioides currus</name>
    <dbReference type="NCBI Taxonomy" id="2133958"/>
    <lineage>
        <taxon>Bacteria</taxon>
        <taxon>Bacillati</taxon>
        <taxon>Actinomycetota</taxon>
        <taxon>Actinomycetes</taxon>
        <taxon>Propionibacteriales</taxon>
        <taxon>Nocardioidaceae</taxon>
        <taxon>Nocardioides</taxon>
    </lineage>
</organism>
<accession>A0A2R7Z1P5</accession>
<evidence type="ECO:0000313" key="6">
    <source>
        <dbReference type="Proteomes" id="UP000244867"/>
    </source>
</evidence>